<dbReference type="InterPro" id="IPR032710">
    <property type="entry name" value="NTF2-like_dom_sf"/>
</dbReference>
<organism evidence="1 2">
    <name type="scientific">Kribbella flavida (strain DSM 17836 / JCM 10339 / NBRC 14399)</name>
    <dbReference type="NCBI Taxonomy" id="479435"/>
    <lineage>
        <taxon>Bacteria</taxon>
        <taxon>Bacillati</taxon>
        <taxon>Actinomycetota</taxon>
        <taxon>Actinomycetes</taxon>
        <taxon>Propionibacteriales</taxon>
        <taxon>Kribbellaceae</taxon>
        <taxon>Kribbella</taxon>
    </lineage>
</organism>
<dbReference type="EMBL" id="CP001736">
    <property type="protein sequence ID" value="ADB31048.1"/>
    <property type="molecule type" value="Genomic_DNA"/>
</dbReference>
<dbReference type="SUPFAM" id="SSF54427">
    <property type="entry name" value="NTF2-like"/>
    <property type="match status" value="1"/>
</dbReference>
<dbReference type="RefSeq" id="WP_012919604.1">
    <property type="nucleotide sequence ID" value="NC_013729.1"/>
</dbReference>
<keyword evidence="2" id="KW-1185">Reference proteome</keyword>
<evidence type="ECO:0000313" key="1">
    <source>
        <dbReference type="EMBL" id="ADB31048.1"/>
    </source>
</evidence>
<dbReference type="Gene3D" id="3.10.450.50">
    <property type="match status" value="1"/>
</dbReference>
<dbReference type="eggNOG" id="COG5485">
    <property type="taxonomic scope" value="Bacteria"/>
</dbReference>
<dbReference type="AlphaFoldDB" id="D2PQR5"/>
<evidence type="ECO:0008006" key="3">
    <source>
        <dbReference type="Google" id="ProtNLM"/>
    </source>
</evidence>
<dbReference type="Pfam" id="PF07366">
    <property type="entry name" value="SnoaL"/>
    <property type="match status" value="1"/>
</dbReference>
<dbReference type="Proteomes" id="UP000007967">
    <property type="component" value="Chromosome"/>
</dbReference>
<accession>D2PQR5</accession>
<sequence length="118" mass="13473">MERQEMEAFYRRYLQRCNERRFAELGEFVAEDVEVNGSPAGLAEYAGGLAAVIELVPDFQWELEHLLIDGSWLSARLIDTGTTPTGRSATKQELAMYRLDGGRIVQCWGDLDREQWTT</sequence>
<name>D2PQR5_KRIFD</name>
<dbReference type="KEGG" id="kfl:Kfla_1954"/>
<dbReference type="InterPro" id="IPR009959">
    <property type="entry name" value="Cyclase_SnoaL-like"/>
</dbReference>
<reference evidence="1 2" key="2">
    <citation type="journal article" date="2010" name="Stand. Genomic Sci.">
        <title>Complete genome sequence of Kribbella flavida type strain (IFO 14399).</title>
        <authorList>
            <person name="Pukall R."/>
            <person name="Lapidus A."/>
            <person name="Glavina Del Rio T."/>
            <person name="Copeland A."/>
            <person name="Tice H."/>
            <person name="Cheng J.-F."/>
            <person name="Lucas S."/>
            <person name="Chen F."/>
            <person name="Nolan M."/>
            <person name="LaButti K."/>
            <person name="Pati A."/>
            <person name="Ivanova N."/>
            <person name="Mavrommatis K."/>
            <person name="Mikhailova N."/>
            <person name="Pitluck S."/>
            <person name="Bruce D."/>
            <person name="Goodwin L."/>
            <person name="Land M."/>
            <person name="Hauser L."/>
            <person name="Chang Y.-J."/>
            <person name="Jeffries C.D."/>
            <person name="Chen A."/>
            <person name="Palaniappan K."/>
            <person name="Chain P."/>
            <person name="Rohde M."/>
            <person name="Goeker M."/>
            <person name="Bristow J."/>
            <person name="Eisen J.A."/>
            <person name="Markowitz V."/>
            <person name="Hugenholtz P."/>
            <person name="Kyrpides N.C."/>
            <person name="Klenk H.-P."/>
            <person name="Brettin T."/>
        </authorList>
    </citation>
    <scope>NUCLEOTIDE SEQUENCE [LARGE SCALE GENOMIC DNA]</scope>
    <source>
        <strain evidence="2">DSM 17836 / JCM 10339 / NBRC 14399</strain>
    </source>
</reference>
<dbReference type="GO" id="GO:0030638">
    <property type="term" value="P:polyketide metabolic process"/>
    <property type="evidence" value="ECO:0007669"/>
    <property type="project" value="InterPro"/>
</dbReference>
<reference evidence="2" key="1">
    <citation type="submission" date="2009-09" db="EMBL/GenBank/DDBJ databases">
        <title>The complete genome of Kribbella flavida DSM 17836.</title>
        <authorList>
            <consortium name="US DOE Joint Genome Institute (JGI-PGF)"/>
            <person name="Lucas S."/>
            <person name="Copeland A."/>
            <person name="Lapidus A."/>
            <person name="Glavina del Rio T."/>
            <person name="Dalin E."/>
            <person name="Tice H."/>
            <person name="Bruce D."/>
            <person name="Goodwin L."/>
            <person name="Pitluck S."/>
            <person name="Kyrpides N."/>
            <person name="Mavromatis K."/>
            <person name="Ivanova N."/>
            <person name="Saunders E."/>
            <person name="Brettin T."/>
            <person name="Detter J.C."/>
            <person name="Han C."/>
            <person name="Larimer F."/>
            <person name="Land M."/>
            <person name="Hauser L."/>
            <person name="Markowitz V."/>
            <person name="Cheng J.-F."/>
            <person name="Hugenholtz P."/>
            <person name="Woyke T."/>
            <person name="Wu D."/>
            <person name="Pukall R."/>
            <person name="Klenk H.-P."/>
            <person name="Eisen J.A."/>
        </authorList>
    </citation>
    <scope>NUCLEOTIDE SEQUENCE [LARGE SCALE GENOMIC DNA]</scope>
    <source>
        <strain evidence="2">DSM 17836 / JCM 10339 / NBRC 14399</strain>
    </source>
</reference>
<protein>
    <recommendedName>
        <fullName evidence="3">SnoaL-like domain-containing protein</fullName>
    </recommendedName>
</protein>
<evidence type="ECO:0000313" key="2">
    <source>
        <dbReference type="Proteomes" id="UP000007967"/>
    </source>
</evidence>
<dbReference type="HOGENOM" id="CLU_100997_5_3_11"/>
<proteinExistence type="predicted"/>
<gene>
    <name evidence="1" type="ordered locus">Kfla_1954</name>
</gene>